<feature type="domain" description="Wall-associated receptor kinase galacturonan-binding" evidence="8">
    <location>
        <begin position="38"/>
        <end position="103"/>
    </location>
</feature>
<keyword evidence="3 7" id="KW-0732">Signal</keyword>
<dbReference type="GO" id="GO:0030247">
    <property type="term" value="F:polysaccharide binding"/>
    <property type="evidence" value="ECO:0007669"/>
    <property type="project" value="InterPro"/>
</dbReference>
<dbReference type="Pfam" id="PF13947">
    <property type="entry name" value="GUB_WAK_bind"/>
    <property type="match status" value="1"/>
</dbReference>
<dbReference type="EC" id="2.7.11.1" evidence="2"/>
<evidence type="ECO:0000256" key="3">
    <source>
        <dbReference type="ARBA" id="ARBA00022729"/>
    </source>
</evidence>
<gene>
    <name evidence="10" type="ORF">CIPAW_03G062400</name>
</gene>
<evidence type="ECO:0000256" key="5">
    <source>
        <dbReference type="ARBA" id="ARBA00047899"/>
    </source>
</evidence>
<evidence type="ECO:0000313" key="10">
    <source>
        <dbReference type="EMBL" id="KAG6659814.1"/>
    </source>
</evidence>
<evidence type="ECO:0000259" key="9">
    <source>
        <dbReference type="Pfam" id="PF14380"/>
    </source>
</evidence>
<comment type="subcellular location">
    <subcellularLocation>
        <location evidence="1">Membrane</location>
        <topology evidence="1">Single-pass membrane protein</topology>
    </subcellularLocation>
</comment>
<feature type="domain" description="Wall-associated receptor kinase C-terminal" evidence="9">
    <location>
        <begin position="173"/>
        <end position="244"/>
    </location>
</feature>
<evidence type="ECO:0000256" key="1">
    <source>
        <dbReference type="ARBA" id="ARBA00004167"/>
    </source>
</evidence>
<feature type="chain" id="PRO_5035771487" description="non-specific serine/threonine protein kinase" evidence="7">
    <location>
        <begin position="32"/>
        <end position="244"/>
    </location>
</feature>
<evidence type="ECO:0000259" key="8">
    <source>
        <dbReference type="Pfam" id="PF13947"/>
    </source>
</evidence>
<evidence type="ECO:0000256" key="6">
    <source>
        <dbReference type="ARBA" id="ARBA00048679"/>
    </source>
</evidence>
<keyword evidence="4" id="KW-0325">Glycoprotein</keyword>
<dbReference type="PANTHER" id="PTHR33138">
    <property type="entry name" value="OS01G0690200 PROTEIN"/>
    <property type="match status" value="1"/>
</dbReference>
<protein>
    <recommendedName>
        <fullName evidence="2">non-specific serine/threonine protein kinase</fullName>
        <ecNumber evidence="2">2.7.11.1</ecNumber>
    </recommendedName>
</protein>
<dbReference type="GO" id="GO:0004674">
    <property type="term" value="F:protein serine/threonine kinase activity"/>
    <property type="evidence" value="ECO:0007669"/>
    <property type="project" value="UniProtKB-EC"/>
</dbReference>
<comment type="caution">
    <text evidence="10">The sequence shown here is derived from an EMBL/GenBank/DDBJ whole genome shotgun (WGS) entry which is preliminary data.</text>
</comment>
<evidence type="ECO:0000313" key="11">
    <source>
        <dbReference type="Proteomes" id="UP000811609"/>
    </source>
</evidence>
<dbReference type="GO" id="GO:0016020">
    <property type="term" value="C:membrane"/>
    <property type="evidence" value="ECO:0007669"/>
    <property type="project" value="UniProtKB-SubCell"/>
</dbReference>
<evidence type="ECO:0000256" key="7">
    <source>
        <dbReference type="SAM" id="SignalP"/>
    </source>
</evidence>
<feature type="signal peptide" evidence="7">
    <location>
        <begin position="1"/>
        <end position="31"/>
    </location>
</feature>
<reference evidence="10" key="1">
    <citation type="submission" date="2020-12" db="EMBL/GenBank/DDBJ databases">
        <title>WGS assembly of Carya illinoinensis cv. Pawnee.</title>
        <authorList>
            <person name="Platts A."/>
            <person name="Shu S."/>
            <person name="Wright S."/>
            <person name="Barry K."/>
            <person name="Edger P."/>
            <person name="Pires J.C."/>
            <person name="Schmutz J."/>
        </authorList>
    </citation>
    <scope>NUCLEOTIDE SEQUENCE</scope>
    <source>
        <tissue evidence="10">Leaf</tissue>
    </source>
</reference>
<comment type="catalytic activity">
    <reaction evidence="5">
        <text>L-threonyl-[protein] + ATP = O-phospho-L-threonyl-[protein] + ADP + H(+)</text>
        <dbReference type="Rhea" id="RHEA:46608"/>
        <dbReference type="Rhea" id="RHEA-COMP:11060"/>
        <dbReference type="Rhea" id="RHEA-COMP:11605"/>
        <dbReference type="ChEBI" id="CHEBI:15378"/>
        <dbReference type="ChEBI" id="CHEBI:30013"/>
        <dbReference type="ChEBI" id="CHEBI:30616"/>
        <dbReference type="ChEBI" id="CHEBI:61977"/>
        <dbReference type="ChEBI" id="CHEBI:456216"/>
        <dbReference type="EC" id="2.7.11.1"/>
    </reaction>
</comment>
<name>A0A8T1R0B9_CARIL</name>
<dbReference type="Proteomes" id="UP000811609">
    <property type="component" value="Chromosome 3"/>
</dbReference>
<dbReference type="InterPro" id="IPR032872">
    <property type="entry name" value="WAK_assoc_C"/>
</dbReference>
<accession>A0A8T1R0B9</accession>
<evidence type="ECO:0000256" key="2">
    <source>
        <dbReference type="ARBA" id="ARBA00012513"/>
    </source>
</evidence>
<dbReference type="Pfam" id="PF14380">
    <property type="entry name" value="WAK_assoc"/>
    <property type="match status" value="1"/>
</dbReference>
<feature type="non-terminal residue" evidence="10">
    <location>
        <position position="244"/>
    </location>
</feature>
<evidence type="ECO:0000256" key="4">
    <source>
        <dbReference type="ARBA" id="ARBA00023180"/>
    </source>
</evidence>
<keyword evidence="11" id="KW-1185">Reference proteome</keyword>
<comment type="catalytic activity">
    <reaction evidence="6">
        <text>L-seryl-[protein] + ATP = O-phospho-L-seryl-[protein] + ADP + H(+)</text>
        <dbReference type="Rhea" id="RHEA:17989"/>
        <dbReference type="Rhea" id="RHEA-COMP:9863"/>
        <dbReference type="Rhea" id="RHEA-COMP:11604"/>
        <dbReference type="ChEBI" id="CHEBI:15378"/>
        <dbReference type="ChEBI" id="CHEBI:29999"/>
        <dbReference type="ChEBI" id="CHEBI:30616"/>
        <dbReference type="ChEBI" id="CHEBI:83421"/>
        <dbReference type="ChEBI" id="CHEBI:456216"/>
        <dbReference type="EC" id="2.7.11.1"/>
    </reaction>
</comment>
<organism evidence="10 11">
    <name type="scientific">Carya illinoinensis</name>
    <name type="common">Pecan</name>
    <dbReference type="NCBI Taxonomy" id="32201"/>
    <lineage>
        <taxon>Eukaryota</taxon>
        <taxon>Viridiplantae</taxon>
        <taxon>Streptophyta</taxon>
        <taxon>Embryophyta</taxon>
        <taxon>Tracheophyta</taxon>
        <taxon>Spermatophyta</taxon>
        <taxon>Magnoliopsida</taxon>
        <taxon>eudicotyledons</taxon>
        <taxon>Gunneridae</taxon>
        <taxon>Pentapetalae</taxon>
        <taxon>rosids</taxon>
        <taxon>fabids</taxon>
        <taxon>Fagales</taxon>
        <taxon>Juglandaceae</taxon>
        <taxon>Carya</taxon>
    </lineage>
</organism>
<proteinExistence type="predicted"/>
<sequence length="244" mass="26845">MESWLSKQSAFLLLFLIKFLVFVDLPVSLCAYDWYSSCSNNRFNCGKITNVGYPFWGDARPDACGHPDLKLNCAKDITTIEIKRLTYRVLAVNESTKILKIVRDDYWGGICSPRLENTSLDHDLFDYGPGYLNITLEYGCTLLLQFDQMAIRFSCPINGSTGAIIYYLSSIPDLVGACKYNVKVPVVASAAAAAINLTEEALIEAIDGGFMLEWNASNGICDGCQRSGGLCGFNTSTNAFACHC</sequence>
<dbReference type="EMBL" id="CM031811">
    <property type="protein sequence ID" value="KAG6659814.1"/>
    <property type="molecule type" value="Genomic_DNA"/>
</dbReference>
<dbReference type="InterPro" id="IPR025287">
    <property type="entry name" value="WAK_GUB"/>
</dbReference>
<dbReference type="PANTHER" id="PTHR33138:SF11">
    <property type="entry name" value="KINASE-LIKE PROTEIN"/>
    <property type="match status" value="1"/>
</dbReference>
<dbReference type="AlphaFoldDB" id="A0A8T1R0B9"/>